<dbReference type="Gene3D" id="3.30.750.24">
    <property type="entry name" value="STAS domain"/>
    <property type="match status" value="1"/>
</dbReference>
<dbReference type="Proteomes" id="UP001166251">
    <property type="component" value="Unassembled WGS sequence"/>
</dbReference>
<evidence type="ECO:0000313" key="2">
    <source>
        <dbReference type="EMBL" id="MBW8189478.1"/>
    </source>
</evidence>
<dbReference type="RefSeq" id="WP_220102167.1">
    <property type="nucleotide sequence ID" value="NZ_JAHZSS010000001.1"/>
</dbReference>
<comment type="caution">
    <text evidence="2">The sequence shown here is derived from an EMBL/GenBank/DDBJ whole genome shotgun (WGS) entry which is preliminary data.</text>
</comment>
<dbReference type="CDD" id="cd07043">
    <property type="entry name" value="STAS_anti-anti-sigma_factors"/>
    <property type="match status" value="1"/>
</dbReference>
<keyword evidence="3" id="KW-1185">Reference proteome</keyword>
<dbReference type="InterPro" id="IPR036513">
    <property type="entry name" value="STAS_dom_sf"/>
</dbReference>
<evidence type="ECO:0000259" key="1">
    <source>
        <dbReference type="PROSITE" id="PS50801"/>
    </source>
</evidence>
<sequence length="106" mass="11858">MTKLTKQGERWQLSGAVDRFTLTNIWSQLTALPANANITLDLTQLGRVDSAGLAGLVQLYVQAEQQQVALNFENVPRQLCRLAQLFNVDVLLSLPKQPTHEKIEND</sequence>
<evidence type="ECO:0000313" key="3">
    <source>
        <dbReference type="Proteomes" id="UP001166251"/>
    </source>
</evidence>
<dbReference type="SUPFAM" id="SSF52091">
    <property type="entry name" value="SpoIIaa-like"/>
    <property type="match status" value="1"/>
</dbReference>
<protein>
    <submittedName>
        <fullName evidence="2">STAS domain-containing protein</fullName>
    </submittedName>
</protein>
<dbReference type="InterPro" id="IPR058548">
    <property type="entry name" value="MlaB-like_STAS"/>
</dbReference>
<organism evidence="2 3">
    <name type="scientific">Neiella holothuriorum</name>
    <dbReference type="NCBI Taxonomy" id="2870530"/>
    <lineage>
        <taxon>Bacteria</taxon>
        <taxon>Pseudomonadati</taxon>
        <taxon>Pseudomonadota</taxon>
        <taxon>Gammaproteobacteria</taxon>
        <taxon>Alteromonadales</taxon>
        <taxon>Echinimonadaceae</taxon>
        <taxon>Neiella</taxon>
    </lineage>
</organism>
<feature type="domain" description="STAS" evidence="1">
    <location>
        <begin position="12"/>
        <end position="106"/>
    </location>
</feature>
<gene>
    <name evidence="2" type="ORF">K0504_00395</name>
</gene>
<dbReference type="PROSITE" id="PS50801">
    <property type="entry name" value="STAS"/>
    <property type="match status" value="1"/>
</dbReference>
<reference evidence="2" key="1">
    <citation type="submission" date="2021-07" db="EMBL/GenBank/DDBJ databases">
        <title>Neiella marina sp. nov., isolated from the intestinal content of sea cucumber Apostichopus japonicus.</title>
        <authorList>
            <person name="Bai X."/>
        </authorList>
    </citation>
    <scope>NUCLEOTIDE SEQUENCE</scope>
    <source>
        <strain evidence="2">126</strain>
    </source>
</reference>
<dbReference type="InterPro" id="IPR002645">
    <property type="entry name" value="STAS_dom"/>
</dbReference>
<proteinExistence type="predicted"/>
<dbReference type="EMBL" id="JAHZSS010000001">
    <property type="protein sequence ID" value="MBW8189478.1"/>
    <property type="molecule type" value="Genomic_DNA"/>
</dbReference>
<accession>A0ABS7EAW2</accession>
<name>A0ABS7EAW2_9GAMM</name>
<dbReference type="Pfam" id="PF13466">
    <property type="entry name" value="STAS_2"/>
    <property type="match status" value="1"/>
</dbReference>